<sequence>MSHRSSQVCTRWDDDEDDDFSIGEYLKEHGERPKQNDPTVDTTYMATEIITLGSHEDSTSEDKYEESISISTPLTIAPPPGPNPSIPLTTIAAANGSAVTIPNRRPSTYQDWVQLKLWLGYPIDGHFVWPSRLRHQIQSPGTEAGDGSSSASENIGGGFSSSDSKTSGSTRASSPTSEEIVEATKEEPAGSIRPKHPRYNHTITGLATASKWAYSNPAAFRITRCRQKNHEIYSKSVILKALESSRR</sequence>
<comment type="caution">
    <text evidence="1">The sequence shown here is derived from an EMBL/GenBank/DDBJ whole genome shotgun (WGS) entry which is preliminary data.</text>
</comment>
<evidence type="ECO:0000313" key="2">
    <source>
        <dbReference type="Proteomes" id="UP000799755"/>
    </source>
</evidence>
<keyword evidence="2" id="KW-1185">Reference proteome</keyword>
<dbReference type="Proteomes" id="UP000799755">
    <property type="component" value="Unassembled WGS sequence"/>
</dbReference>
<evidence type="ECO:0000313" key="1">
    <source>
        <dbReference type="EMBL" id="KAF2473655.1"/>
    </source>
</evidence>
<organism evidence="1 2">
    <name type="scientific">Lindgomyces ingoldianus</name>
    <dbReference type="NCBI Taxonomy" id="673940"/>
    <lineage>
        <taxon>Eukaryota</taxon>
        <taxon>Fungi</taxon>
        <taxon>Dikarya</taxon>
        <taxon>Ascomycota</taxon>
        <taxon>Pezizomycotina</taxon>
        <taxon>Dothideomycetes</taxon>
        <taxon>Pleosporomycetidae</taxon>
        <taxon>Pleosporales</taxon>
        <taxon>Lindgomycetaceae</taxon>
        <taxon>Lindgomyces</taxon>
    </lineage>
</organism>
<protein>
    <submittedName>
        <fullName evidence="1">Uncharacterized protein</fullName>
    </submittedName>
</protein>
<proteinExistence type="predicted"/>
<gene>
    <name evidence="1" type="ORF">BDR25DRAFT_311867</name>
</gene>
<name>A0ACB6R3I0_9PLEO</name>
<dbReference type="EMBL" id="MU003499">
    <property type="protein sequence ID" value="KAF2473655.1"/>
    <property type="molecule type" value="Genomic_DNA"/>
</dbReference>
<accession>A0ACB6R3I0</accession>
<reference evidence="1" key="1">
    <citation type="journal article" date="2020" name="Stud. Mycol.">
        <title>101 Dothideomycetes genomes: a test case for predicting lifestyles and emergence of pathogens.</title>
        <authorList>
            <person name="Haridas S."/>
            <person name="Albert R."/>
            <person name="Binder M."/>
            <person name="Bloem J."/>
            <person name="Labutti K."/>
            <person name="Salamov A."/>
            <person name="Andreopoulos B."/>
            <person name="Baker S."/>
            <person name="Barry K."/>
            <person name="Bills G."/>
            <person name="Bluhm B."/>
            <person name="Cannon C."/>
            <person name="Castanera R."/>
            <person name="Culley D."/>
            <person name="Daum C."/>
            <person name="Ezra D."/>
            <person name="Gonzalez J."/>
            <person name="Henrissat B."/>
            <person name="Kuo A."/>
            <person name="Liang C."/>
            <person name="Lipzen A."/>
            <person name="Lutzoni F."/>
            <person name="Magnuson J."/>
            <person name="Mondo S."/>
            <person name="Nolan M."/>
            <person name="Ohm R."/>
            <person name="Pangilinan J."/>
            <person name="Park H.-J."/>
            <person name="Ramirez L."/>
            <person name="Alfaro M."/>
            <person name="Sun H."/>
            <person name="Tritt A."/>
            <person name="Yoshinaga Y."/>
            <person name="Zwiers L.-H."/>
            <person name="Turgeon B."/>
            <person name="Goodwin S."/>
            <person name="Spatafora J."/>
            <person name="Crous P."/>
            <person name="Grigoriev I."/>
        </authorList>
    </citation>
    <scope>NUCLEOTIDE SEQUENCE</scope>
    <source>
        <strain evidence="1">ATCC 200398</strain>
    </source>
</reference>